<feature type="region of interest" description="Disordered" evidence="1">
    <location>
        <begin position="223"/>
        <end position="254"/>
    </location>
</feature>
<evidence type="ECO:0000313" key="2">
    <source>
        <dbReference type="EMBL" id="OYQ19800.1"/>
    </source>
</evidence>
<organism evidence="2 3">
    <name type="scientific">Elstera cyanobacteriorum</name>
    <dbReference type="NCBI Taxonomy" id="2022747"/>
    <lineage>
        <taxon>Bacteria</taxon>
        <taxon>Pseudomonadati</taxon>
        <taxon>Pseudomonadota</taxon>
        <taxon>Alphaproteobacteria</taxon>
        <taxon>Rhodospirillales</taxon>
        <taxon>Rhodospirillaceae</taxon>
        <taxon>Elstera</taxon>
    </lineage>
</organism>
<feature type="compositionally biased region" description="Low complexity" evidence="1">
    <location>
        <begin position="223"/>
        <end position="247"/>
    </location>
</feature>
<proteinExistence type="predicted"/>
<feature type="region of interest" description="Disordered" evidence="1">
    <location>
        <begin position="294"/>
        <end position="313"/>
    </location>
</feature>
<evidence type="ECO:0000256" key="1">
    <source>
        <dbReference type="SAM" id="MobiDB-lite"/>
    </source>
</evidence>
<dbReference type="EMBL" id="NOXS01000030">
    <property type="protein sequence ID" value="OYQ19800.1"/>
    <property type="molecule type" value="Genomic_DNA"/>
</dbReference>
<gene>
    <name evidence="2" type="ORF">CHR90_06680</name>
</gene>
<evidence type="ECO:0000313" key="3">
    <source>
        <dbReference type="Proteomes" id="UP000216361"/>
    </source>
</evidence>
<dbReference type="AlphaFoldDB" id="A0A255XU80"/>
<feature type="compositionally biased region" description="Basic and acidic residues" evidence="1">
    <location>
        <begin position="294"/>
        <end position="305"/>
    </location>
</feature>
<dbReference type="Proteomes" id="UP000216361">
    <property type="component" value="Unassembled WGS sequence"/>
</dbReference>
<accession>A0A255XU80</accession>
<name>A0A255XU80_9PROT</name>
<comment type="caution">
    <text evidence="2">The sequence shown here is derived from an EMBL/GenBank/DDBJ whole genome shotgun (WGS) entry which is preliminary data.</text>
</comment>
<reference evidence="2 3" key="1">
    <citation type="submission" date="2017-07" db="EMBL/GenBank/DDBJ databases">
        <title>Elstera cyanobacteriorum sp. nov., a novel bacterium isolated from cyanobacterial aggregates in a eutrophic lake.</title>
        <authorList>
            <person name="Cai H."/>
        </authorList>
    </citation>
    <scope>NUCLEOTIDE SEQUENCE [LARGE SCALE GENOMIC DNA]</scope>
    <source>
        <strain evidence="2 3">TH019</strain>
    </source>
</reference>
<sequence length="393" mass="39115">MQTDDSDTVASVEDVKDKALAEGKTTDDGLTFADLLDTINPLQHLPIIAPLYREITGDTISPAARIIGGGLFGGPLGLVASMVDAAIEDGTGRDIGGNLVAMVKGDPLGKDAMQNIAKAKTAEPKRPEVADASQAVPQPAAAPIAAAEIAQAPATAPAVPSIASGAPALPAEGGRIAVTGKGPMTAIGGAGAAMPAGATGFIGGKSSIPSGGMITPAAAMMAVQPQGQAQPGQAAAQPGLPGQPSGGDPTQSFSGLAGVAALQAQRSAPQTPPAAPPINPAAVAATTDADAPLDKGWFKLPERTGRSTTRAPVTLERREVNNTLATKPSTPNPTAVQAAEAANRQLPPASEQGQVLATGNPSISDAMARALNKYDALVKSRAGKPSLTVDEAY</sequence>
<protein>
    <submittedName>
        <fullName evidence="2">Uncharacterized protein</fullName>
    </submittedName>
</protein>
<keyword evidence="3" id="KW-1185">Reference proteome</keyword>